<organism evidence="1">
    <name type="scientific">marine sediment metagenome</name>
    <dbReference type="NCBI Taxonomy" id="412755"/>
    <lineage>
        <taxon>unclassified sequences</taxon>
        <taxon>metagenomes</taxon>
        <taxon>ecological metagenomes</taxon>
    </lineage>
</organism>
<sequence>SKVLKITQALGNGIPLDRIPQSINDQLHDKIKLWNQTYIEKIESDYEILPIHFDYTKHHYKDSVDNRLWDVDLSRLIFSGDIISFAEKFS</sequence>
<dbReference type="EMBL" id="BART01040616">
    <property type="protein sequence ID" value="GAH30306.1"/>
    <property type="molecule type" value="Genomic_DNA"/>
</dbReference>
<evidence type="ECO:0000313" key="1">
    <source>
        <dbReference type="EMBL" id="GAH30306.1"/>
    </source>
</evidence>
<dbReference type="AlphaFoldDB" id="X1EAK1"/>
<comment type="caution">
    <text evidence="1">The sequence shown here is derived from an EMBL/GenBank/DDBJ whole genome shotgun (WGS) entry which is preliminary data.</text>
</comment>
<protein>
    <submittedName>
        <fullName evidence="1">Uncharacterized protein</fullName>
    </submittedName>
</protein>
<reference evidence="1" key="1">
    <citation type="journal article" date="2014" name="Front. Microbiol.">
        <title>High frequency of phylogenetically diverse reductive dehalogenase-homologous genes in deep subseafloor sedimentary metagenomes.</title>
        <authorList>
            <person name="Kawai M."/>
            <person name="Futagami T."/>
            <person name="Toyoda A."/>
            <person name="Takaki Y."/>
            <person name="Nishi S."/>
            <person name="Hori S."/>
            <person name="Arai W."/>
            <person name="Tsubouchi T."/>
            <person name="Morono Y."/>
            <person name="Uchiyama I."/>
            <person name="Ito T."/>
            <person name="Fujiyama A."/>
            <person name="Inagaki F."/>
            <person name="Takami H."/>
        </authorList>
    </citation>
    <scope>NUCLEOTIDE SEQUENCE</scope>
    <source>
        <strain evidence="1">Expedition CK06-06</strain>
    </source>
</reference>
<gene>
    <name evidence="1" type="ORF">S01H4_65982</name>
</gene>
<proteinExistence type="predicted"/>
<name>X1EAK1_9ZZZZ</name>
<feature type="non-terminal residue" evidence="1">
    <location>
        <position position="90"/>
    </location>
</feature>
<accession>X1EAK1</accession>
<feature type="non-terminal residue" evidence="1">
    <location>
        <position position="1"/>
    </location>
</feature>